<dbReference type="PANTHER" id="PTHR34987">
    <property type="entry name" value="C, PUTATIVE (AFU_ORTHOLOGUE AFUA_3G02880)-RELATED"/>
    <property type="match status" value="1"/>
</dbReference>
<keyword evidence="3" id="KW-0378">Hydrolase</keyword>
<evidence type="ECO:0000259" key="2">
    <source>
        <dbReference type="Pfam" id="PF21104"/>
    </source>
</evidence>
<name>A0A9D5M0H1_9FIRM</name>
<sequence length="515" mass="59044">MDTKEIFLTKAEVYKPSLCRKETAPIAMIAPFMGASDWEYKKICDAAELSSMVLGKGDKICLDFGDHQVGYLHFTITPKEGLPDAPAYIKLKFGERICEIAEKFSQSDVSAATSISSSWIQEESIHIDILPQRISLPRRYAFRFMEIEVLDTSPYYKITIDNVLCESVSAVDMDTIKPCGGIDSTLDKIDSISIKTMAECAQDVFEDGPKRDRRLWIGDLRLEALADYETFQNYDLVKRCMYLFAGTANEDGQVGSCLYVQPQPVADRIYLFDYTLLYVCCLYDYYMETKDMPFLKELWDTAYRQIEIALQRVDENGLLPDSKDWDCFIDWNPNLNKQASAQGVLIYTLKRAKELANILGDTARAEESDRLIRRLSDSALQFLWDETSGFFRSGDQRQISWASQIWLVLAEILDPQQNAALLKRLMKTNPKINMVTPYLHHYFVEALLASGLKEEAFLHIKNYWGGMVKEGADCFYEIYDPQNPLSSPYGTRAKNSYCHAWSSTPCYFIRKYLDK</sequence>
<keyword evidence="4" id="KW-1185">Reference proteome</keyword>
<feature type="domain" description="Glycosyl hydrolase family 78 alpha-rhamnosidase N-terminal" evidence="2">
    <location>
        <begin position="37"/>
        <end position="166"/>
    </location>
</feature>
<evidence type="ECO:0000313" key="3">
    <source>
        <dbReference type="EMBL" id="MBE5039203.1"/>
    </source>
</evidence>
<dbReference type="InterPro" id="IPR012341">
    <property type="entry name" value="6hp_glycosidase-like_sf"/>
</dbReference>
<dbReference type="InterPro" id="IPR035396">
    <property type="entry name" value="Bac_rhamnosid6H"/>
</dbReference>
<comment type="caution">
    <text evidence="3">The sequence shown here is derived from an EMBL/GenBank/DDBJ whole genome shotgun (WGS) entry which is preliminary data.</text>
</comment>
<evidence type="ECO:0000259" key="1">
    <source>
        <dbReference type="Pfam" id="PF17389"/>
    </source>
</evidence>
<dbReference type="PANTHER" id="PTHR34987:SF4">
    <property type="entry name" value="ALPHA-L-RHAMNOSIDASE C-TERMINAL DOMAIN-CONTAINING PROTEIN"/>
    <property type="match status" value="1"/>
</dbReference>
<dbReference type="GO" id="GO:0016787">
    <property type="term" value="F:hydrolase activity"/>
    <property type="evidence" value="ECO:0007669"/>
    <property type="project" value="UniProtKB-KW"/>
</dbReference>
<evidence type="ECO:0000313" key="4">
    <source>
        <dbReference type="Proteomes" id="UP000806542"/>
    </source>
</evidence>
<reference evidence="3" key="1">
    <citation type="submission" date="2020-10" db="EMBL/GenBank/DDBJ databases">
        <title>ChiBAC.</title>
        <authorList>
            <person name="Zenner C."/>
            <person name="Hitch T.C.A."/>
            <person name="Clavel T."/>
        </authorList>
    </citation>
    <scope>NUCLEOTIDE SEQUENCE</scope>
    <source>
        <strain evidence="3">DSM 107454</strain>
    </source>
</reference>
<dbReference type="Proteomes" id="UP000806542">
    <property type="component" value="Unassembled WGS sequence"/>
</dbReference>
<accession>A0A9D5M0H1</accession>
<dbReference type="Pfam" id="PF21104">
    <property type="entry name" value="Glyco_hydro_78_N"/>
    <property type="match status" value="1"/>
</dbReference>
<dbReference type="Gene3D" id="1.50.10.10">
    <property type="match status" value="1"/>
</dbReference>
<gene>
    <name evidence="3" type="ORF">INF28_01800</name>
</gene>
<dbReference type="EMBL" id="JADCKB010000002">
    <property type="protein sequence ID" value="MBE5039203.1"/>
    <property type="molecule type" value="Genomic_DNA"/>
</dbReference>
<dbReference type="RefSeq" id="WP_226391766.1">
    <property type="nucleotide sequence ID" value="NZ_JADCKB010000002.1"/>
</dbReference>
<dbReference type="SUPFAM" id="SSF48208">
    <property type="entry name" value="Six-hairpin glycosidases"/>
    <property type="match status" value="1"/>
</dbReference>
<dbReference type="Pfam" id="PF17389">
    <property type="entry name" value="Bac_rhamnosid6H"/>
    <property type="match status" value="1"/>
</dbReference>
<feature type="domain" description="Alpha-L-rhamnosidase six-hairpin glycosidase" evidence="1">
    <location>
        <begin position="183"/>
        <end position="512"/>
    </location>
</feature>
<protein>
    <submittedName>
        <fullName evidence="3">Sugar hydrolase</fullName>
    </submittedName>
</protein>
<proteinExistence type="predicted"/>
<dbReference type="InterPro" id="IPR008928">
    <property type="entry name" value="6-hairpin_glycosidase_sf"/>
</dbReference>
<dbReference type="InterPro" id="IPR049164">
    <property type="entry name" value="Glyco_hydro_78_N"/>
</dbReference>
<dbReference type="GO" id="GO:0005975">
    <property type="term" value="P:carbohydrate metabolic process"/>
    <property type="evidence" value="ECO:0007669"/>
    <property type="project" value="InterPro"/>
</dbReference>
<organism evidence="3 4">
    <name type="scientific">Ructibacterium gallinarum</name>
    <dbReference type="NCBI Taxonomy" id="2779355"/>
    <lineage>
        <taxon>Bacteria</taxon>
        <taxon>Bacillati</taxon>
        <taxon>Bacillota</taxon>
        <taxon>Clostridia</taxon>
        <taxon>Eubacteriales</taxon>
        <taxon>Oscillospiraceae</taxon>
        <taxon>Ructibacterium</taxon>
    </lineage>
</organism>
<dbReference type="AlphaFoldDB" id="A0A9D5M0H1"/>